<keyword evidence="2" id="KW-1185">Reference proteome</keyword>
<sequence length="449" mass="50071">MTETRWNGDPCTARRLRAVVTDNTAFPAYWARHLTGTLRDVVEVTYASHTFYLDDEDGSAWRKVTTGGSPQTEHRTITIDPCTIQARPAPDPTHPLQDRLATALKTACSSGHGQEAGFDAEKASATALAVLEEYLDIDDAEAWCKACLRTWGGPEHRCDGDAEQRLAALRESLVTPRPGIDDAARLELVRQLDATPPSSTPLTPDARVVALYERWIAAGAPPLGVSMARWWDARLAELHTAITPLPSDEDNPDGRRHTMRLLAARATHSLTPEDSHLLRTLIDAEIRDVEAARTETAHWLAFIDRGMNNHIRFSLRNPDGSTEQLPCADWCYACHLSRAEAERDAAYRERAQLLAWLAALHPANAVRTPALDVEDQEGWQLLYLTVGGRQMSWHIHPRDADLVQHVTPVNADDERAQWDGHDTEQKYERMRGHVRLLALGEGEDVVRDA</sequence>
<dbReference type="AlphaFoldDB" id="A0ABD5EMY3"/>
<dbReference type="RefSeq" id="WP_176729734.1">
    <property type="nucleotide sequence ID" value="NZ_JAVRES010000004.1"/>
</dbReference>
<organism evidence="1 2">
    <name type="scientific">Streptomyces doudnae</name>
    <dbReference type="NCBI Taxonomy" id="3075536"/>
    <lineage>
        <taxon>Bacteria</taxon>
        <taxon>Bacillati</taxon>
        <taxon>Actinomycetota</taxon>
        <taxon>Actinomycetes</taxon>
        <taxon>Kitasatosporales</taxon>
        <taxon>Streptomycetaceae</taxon>
        <taxon>Streptomyces</taxon>
    </lineage>
</organism>
<protein>
    <submittedName>
        <fullName evidence="1">Uncharacterized protein</fullName>
    </submittedName>
</protein>
<evidence type="ECO:0000313" key="2">
    <source>
        <dbReference type="Proteomes" id="UP001183535"/>
    </source>
</evidence>
<dbReference type="Proteomes" id="UP001183535">
    <property type="component" value="Unassembled WGS sequence"/>
</dbReference>
<reference evidence="2" key="1">
    <citation type="submission" date="2023-07" db="EMBL/GenBank/DDBJ databases">
        <title>30 novel species of actinomycetes from the DSMZ collection.</title>
        <authorList>
            <person name="Nouioui I."/>
        </authorList>
    </citation>
    <scope>NUCLEOTIDE SEQUENCE [LARGE SCALE GENOMIC DNA]</scope>
    <source>
        <strain evidence="2">DSM 41981</strain>
    </source>
</reference>
<proteinExistence type="predicted"/>
<accession>A0ABD5EMY3</accession>
<name>A0ABD5EMY3_9ACTN</name>
<dbReference type="EMBL" id="JAVRES010000004">
    <property type="protein sequence ID" value="MDT0435660.1"/>
    <property type="molecule type" value="Genomic_DNA"/>
</dbReference>
<gene>
    <name evidence="1" type="ORF">RM877_13290</name>
</gene>
<evidence type="ECO:0000313" key="1">
    <source>
        <dbReference type="EMBL" id="MDT0435660.1"/>
    </source>
</evidence>
<comment type="caution">
    <text evidence="1">The sequence shown here is derived from an EMBL/GenBank/DDBJ whole genome shotgun (WGS) entry which is preliminary data.</text>
</comment>